<dbReference type="OrthoDB" id="8602627at2"/>
<proteinExistence type="predicted"/>
<organism evidence="1 2">
    <name type="scientific">Hydrogenophilus thermoluteolus</name>
    <name type="common">Pseudomonas hydrogenothermophila</name>
    <dbReference type="NCBI Taxonomy" id="297"/>
    <lineage>
        <taxon>Bacteria</taxon>
        <taxon>Pseudomonadati</taxon>
        <taxon>Pseudomonadota</taxon>
        <taxon>Hydrogenophilia</taxon>
        <taxon>Hydrogenophilales</taxon>
        <taxon>Hydrogenophilaceae</taxon>
        <taxon>Hydrogenophilus</taxon>
    </lineage>
</organism>
<dbReference type="Pfam" id="PF05489">
    <property type="entry name" value="Phage_tail_X"/>
    <property type="match status" value="1"/>
</dbReference>
<dbReference type="AlphaFoldDB" id="A0A2Z6DYA8"/>
<dbReference type="RefSeq" id="WP_119334998.1">
    <property type="nucleotide sequence ID" value="NZ_AP018558.1"/>
</dbReference>
<sequence length="71" mass="8178">MAHLIHYTADGDRWDLIAWRYYRDVRQVPMLIAANPHAPNAPVLPSGLRLRVPLIPRATQTQALPPWRRDA</sequence>
<evidence type="ECO:0000313" key="1">
    <source>
        <dbReference type="EMBL" id="BBD77245.1"/>
    </source>
</evidence>
<dbReference type="KEGG" id="htl:HPTL_0978"/>
<keyword evidence="2" id="KW-1185">Reference proteome</keyword>
<reference evidence="1 2" key="1">
    <citation type="submission" date="2018-04" db="EMBL/GenBank/DDBJ databases">
        <title>Complete genome sequence of Hydrogenophilus thermoluteolus TH-1.</title>
        <authorList>
            <person name="Arai H."/>
        </authorList>
    </citation>
    <scope>NUCLEOTIDE SEQUENCE [LARGE SCALE GENOMIC DNA]</scope>
    <source>
        <strain evidence="1 2">TH-1</strain>
    </source>
</reference>
<dbReference type="EMBL" id="AP018558">
    <property type="protein sequence ID" value="BBD77245.1"/>
    <property type="molecule type" value="Genomic_DNA"/>
</dbReference>
<name>A0A2Z6DYA8_HYDTE</name>
<accession>A0A2Z6DYA8</accession>
<evidence type="ECO:0000313" key="2">
    <source>
        <dbReference type="Proteomes" id="UP000262004"/>
    </source>
</evidence>
<protein>
    <submittedName>
        <fullName evidence="1">Phage tail protein</fullName>
    </submittedName>
</protein>
<dbReference type="Proteomes" id="UP000262004">
    <property type="component" value="Chromosome"/>
</dbReference>
<gene>
    <name evidence="1" type="ORF">HPTL_0978</name>
</gene>
<dbReference type="InterPro" id="IPR008861">
    <property type="entry name" value="GpX-like"/>
</dbReference>